<evidence type="ECO:0000313" key="2">
    <source>
        <dbReference type="EMBL" id="OHU93683.1"/>
    </source>
</evidence>
<name>A0A1S1N616_9GAMM</name>
<proteinExistence type="predicted"/>
<feature type="chain" id="PRO_5010185621" evidence="1">
    <location>
        <begin position="18"/>
        <end position="118"/>
    </location>
</feature>
<comment type="caution">
    <text evidence="2">The sequence shown here is derived from an EMBL/GenBank/DDBJ whole genome shotgun (WGS) entry which is preliminary data.</text>
</comment>
<keyword evidence="3" id="KW-1185">Reference proteome</keyword>
<organism evidence="2 3">
    <name type="scientific">Pseudoalteromonas byunsanensis</name>
    <dbReference type="NCBI Taxonomy" id="327939"/>
    <lineage>
        <taxon>Bacteria</taxon>
        <taxon>Pseudomonadati</taxon>
        <taxon>Pseudomonadota</taxon>
        <taxon>Gammaproteobacteria</taxon>
        <taxon>Alteromonadales</taxon>
        <taxon>Pseudoalteromonadaceae</taxon>
        <taxon>Pseudoalteromonas</taxon>
    </lineage>
</organism>
<keyword evidence="1" id="KW-0732">Signal</keyword>
<dbReference type="RefSeq" id="WP_070993837.1">
    <property type="nucleotide sequence ID" value="NZ_CBCSHD010000006.1"/>
</dbReference>
<sequence length="118" mass="13870">MRKIMLLVALASFSVNAEFIHPLQFDGSKAQQNEVISYIQNRVKKDYCETVDMCQEIMLRMMEKENLDAFKRLTNAKNPEILDRAIHDYCGTVDMCTYQMIEMMYNENLNASKQELSW</sequence>
<reference evidence="2 3" key="1">
    <citation type="submission" date="2016-10" db="EMBL/GenBank/DDBJ databases">
        <title>Pseudoalteromonas amylolytica sp. nov., isolated from the surface seawater.</title>
        <authorList>
            <person name="Wu Y.-H."/>
            <person name="Cheng H."/>
            <person name="Jin X.-B."/>
            <person name="Wang C.-S."/>
            <person name="Xu X.-W."/>
        </authorList>
    </citation>
    <scope>NUCLEOTIDE SEQUENCE [LARGE SCALE GENOMIC DNA]</scope>
    <source>
        <strain evidence="2 3">JCM 12483</strain>
    </source>
</reference>
<accession>A0A1S1N616</accession>
<dbReference type="AlphaFoldDB" id="A0A1S1N616"/>
<feature type="signal peptide" evidence="1">
    <location>
        <begin position="1"/>
        <end position="17"/>
    </location>
</feature>
<evidence type="ECO:0000313" key="3">
    <source>
        <dbReference type="Proteomes" id="UP000180253"/>
    </source>
</evidence>
<dbReference type="EMBL" id="MNAN01000037">
    <property type="protein sequence ID" value="OHU93683.1"/>
    <property type="molecule type" value="Genomic_DNA"/>
</dbReference>
<protein>
    <submittedName>
        <fullName evidence="2">Uncharacterized protein</fullName>
    </submittedName>
</protein>
<gene>
    <name evidence="2" type="ORF">BIW53_20320</name>
</gene>
<evidence type="ECO:0000256" key="1">
    <source>
        <dbReference type="SAM" id="SignalP"/>
    </source>
</evidence>
<dbReference type="OrthoDB" id="5878398at2"/>
<dbReference type="Proteomes" id="UP000180253">
    <property type="component" value="Unassembled WGS sequence"/>
</dbReference>